<proteinExistence type="predicted"/>
<evidence type="ECO:0000313" key="3">
    <source>
        <dbReference type="Proteomes" id="UP000826656"/>
    </source>
</evidence>
<keyword evidence="3" id="KW-1185">Reference proteome</keyword>
<reference evidence="2 3" key="1">
    <citation type="journal article" date="2021" name="bioRxiv">
        <title>Chromosome-scale and haplotype-resolved genome assembly of a tetraploid potato cultivar.</title>
        <authorList>
            <person name="Sun H."/>
            <person name="Jiao W.-B."/>
            <person name="Krause K."/>
            <person name="Campoy J.A."/>
            <person name="Goel M."/>
            <person name="Folz-Donahue K."/>
            <person name="Kukat C."/>
            <person name="Huettel B."/>
            <person name="Schneeberger K."/>
        </authorList>
    </citation>
    <scope>NUCLEOTIDE SEQUENCE [LARGE SCALE GENOMIC DNA]</scope>
    <source>
        <strain evidence="2">SolTubOtavaFocal</strain>
        <tissue evidence="2">Leaves</tissue>
    </source>
</reference>
<protein>
    <submittedName>
        <fullName evidence="2">Uncharacterized protein</fullName>
    </submittedName>
</protein>
<feature type="compositionally biased region" description="Basic and acidic residues" evidence="1">
    <location>
        <begin position="86"/>
        <end position="103"/>
    </location>
</feature>
<name>A0ABQ7V2Z1_SOLTU</name>
<evidence type="ECO:0000313" key="2">
    <source>
        <dbReference type="EMBL" id="KAH0757899.1"/>
    </source>
</evidence>
<gene>
    <name evidence="2" type="ORF">KY290_021392</name>
</gene>
<dbReference type="Proteomes" id="UP000826656">
    <property type="component" value="Unassembled WGS sequence"/>
</dbReference>
<comment type="caution">
    <text evidence="2">The sequence shown here is derived from an EMBL/GenBank/DDBJ whole genome shotgun (WGS) entry which is preliminary data.</text>
</comment>
<accession>A0ABQ7V2Z1</accession>
<sequence>MDSSLAAPLGLDPNPFDWVILLNAIIDTLIGSCIFDYVKHHDAMKSSEMSTTENKRTRRSVESQKKGKGRQGKNKDKSKSRTSLIKKVDTTMKGKGKELQKRKEPSKKKRETSHVRKLNSKQGPSTKRNKGDKEVSKQQIVDNLRLQKVLGGRVLILKLSLSQGGLLGGHCGDPIID</sequence>
<organism evidence="2 3">
    <name type="scientific">Solanum tuberosum</name>
    <name type="common">Potato</name>
    <dbReference type="NCBI Taxonomy" id="4113"/>
    <lineage>
        <taxon>Eukaryota</taxon>
        <taxon>Viridiplantae</taxon>
        <taxon>Streptophyta</taxon>
        <taxon>Embryophyta</taxon>
        <taxon>Tracheophyta</taxon>
        <taxon>Spermatophyta</taxon>
        <taxon>Magnoliopsida</taxon>
        <taxon>eudicotyledons</taxon>
        <taxon>Gunneridae</taxon>
        <taxon>Pentapetalae</taxon>
        <taxon>asterids</taxon>
        <taxon>lamiids</taxon>
        <taxon>Solanales</taxon>
        <taxon>Solanaceae</taxon>
        <taxon>Solanoideae</taxon>
        <taxon>Solaneae</taxon>
        <taxon>Solanum</taxon>
    </lineage>
</organism>
<dbReference type="EMBL" id="JAIVGD010000015">
    <property type="protein sequence ID" value="KAH0757899.1"/>
    <property type="molecule type" value="Genomic_DNA"/>
</dbReference>
<feature type="compositionally biased region" description="Basic residues" evidence="1">
    <location>
        <begin position="104"/>
        <end position="119"/>
    </location>
</feature>
<evidence type="ECO:0000256" key="1">
    <source>
        <dbReference type="SAM" id="MobiDB-lite"/>
    </source>
</evidence>
<feature type="region of interest" description="Disordered" evidence="1">
    <location>
        <begin position="44"/>
        <end position="136"/>
    </location>
</feature>
<feature type="compositionally biased region" description="Basic and acidic residues" evidence="1">
    <location>
        <begin position="53"/>
        <end position="65"/>
    </location>
</feature>